<evidence type="ECO:0000313" key="2">
    <source>
        <dbReference type="EMBL" id="GFJ93149.1"/>
    </source>
</evidence>
<evidence type="ECO:0008006" key="4">
    <source>
        <dbReference type="Google" id="ProtNLM"/>
    </source>
</evidence>
<dbReference type="Proteomes" id="UP000482960">
    <property type="component" value="Unassembled WGS sequence"/>
</dbReference>
<reference evidence="2 3" key="2">
    <citation type="submission" date="2020-03" db="EMBL/GenBank/DDBJ databases">
        <authorList>
            <person name="Ichikawa N."/>
            <person name="Kimura A."/>
            <person name="Kitahashi Y."/>
            <person name="Uohara A."/>
        </authorList>
    </citation>
    <scope>NUCLEOTIDE SEQUENCE [LARGE SCALE GENOMIC DNA]</scope>
    <source>
        <strain evidence="2 3">NBRC 108638</strain>
    </source>
</reference>
<dbReference type="AlphaFoldDB" id="A0A6V8LEW5"/>
<organism evidence="2 3">
    <name type="scientific">Phytohabitans rumicis</name>
    <dbReference type="NCBI Taxonomy" id="1076125"/>
    <lineage>
        <taxon>Bacteria</taxon>
        <taxon>Bacillati</taxon>
        <taxon>Actinomycetota</taxon>
        <taxon>Actinomycetes</taxon>
        <taxon>Micromonosporales</taxon>
        <taxon>Micromonosporaceae</taxon>
    </lineage>
</organism>
<feature type="compositionally biased region" description="Basic and acidic residues" evidence="1">
    <location>
        <begin position="1"/>
        <end position="15"/>
    </location>
</feature>
<evidence type="ECO:0000256" key="1">
    <source>
        <dbReference type="SAM" id="MobiDB-lite"/>
    </source>
</evidence>
<keyword evidence="3" id="KW-1185">Reference proteome</keyword>
<comment type="caution">
    <text evidence="2">The sequence shown here is derived from an EMBL/GenBank/DDBJ whole genome shotgun (WGS) entry which is preliminary data.</text>
</comment>
<name>A0A6V8LEW5_9ACTN</name>
<reference evidence="2 3" key="1">
    <citation type="submission" date="2020-03" db="EMBL/GenBank/DDBJ databases">
        <title>Whole genome shotgun sequence of Phytohabitans rumicis NBRC 108638.</title>
        <authorList>
            <person name="Komaki H."/>
            <person name="Tamura T."/>
        </authorList>
    </citation>
    <scope>NUCLEOTIDE SEQUENCE [LARGE SCALE GENOMIC DNA]</scope>
    <source>
        <strain evidence="2 3">NBRC 108638</strain>
    </source>
</reference>
<protein>
    <recommendedName>
        <fullName evidence="4">IrrE N-terminal-like domain-containing protein</fullName>
    </recommendedName>
</protein>
<gene>
    <name evidence="2" type="ORF">Prum_067910</name>
</gene>
<sequence length="179" mass="20295">MADVHRRQAERRLRQLDLPPPSPRGVEAWCQAIGERRGRPIHLLPLDSTSDTTACGLWLATDNADYFAVDRGAPPILRRHILLHELAHMFCGHSGRPVINSDTITFDRLDPAIVRRVLARSLSNDEEEREAEVFADVMAQWLAQHSRSRPRRFHRRLLARAAVLPVRAATPAGEADRPR</sequence>
<dbReference type="EMBL" id="BLPG01000001">
    <property type="protein sequence ID" value="GFJ93149.1"/>
    <property type="molecule type" value="Genomic_DNA"/>
</dbReference>
<feature type="region of interest" description="Disordered" evidence="1">
    <location>
        <begin position="1"/>
        <end position="20"/>
    </location>
</feature>
<evidence type="ECO:0000313" key="3">
    <source>
        <dbReference type="Proteomes" id="UP000482960"/>
    </source>
</evidence>
<proteinExistence type="predicted"/>
<dbReference type="RefSeq" id="WP_173079845.1">
    <property type="nucleotide sequence ID" value="NZ_BAABJB010000049.1"/>
</dbReference>
<accession>A0A6V8LEW5</accession>